<protein>
    <submittedName>
        <fullName evidence="2">ABC transporter permease subunit</fullName>
    </submittedName>
</protein>
<dbReference type="Pfam" id="PF12730">
    <property type="entry name" value="ABC2_membrane_4"/>
    <property type="match status" value="1"/>
</dbReference>
<reference evidence="3" key="1">
    <citation type="journal article" date="2019" name="Int. J. Syst. Evol. Microbiol.">
        <title>The Global Catalogue of Microorganisms (GCM) 10K type strain sequencing project: providing services to taxonomists for standard genome sequencing and annotation.</title>
        <authorList>
            <consortium name="The Broad Institute Genomics Platform"/>
            <consortium name="The Broad Institute Genome Sequencing Center for Infectious Disease"/>
            <person name="Wu L."/>
            <person name="Ma J."/>
        </authorList>
    </citation>
    <scope>NUCLEOTIDE SEQUENCE [LARGE SCALE GENOMIC DNA]</scope>
    <source>
        <strain evidence="3">CCM 9110</strain>
    </source>
</reference>
<keyword evidence="1" id="KW-0472">Membrane</keyword>
<feature type="transmembrane region" description="Helical" evidence="1">
    <location>
        <begin position="98"/>
        <end position="130"/>
    </location>
</feature>
<sequence length="255" mass="28380">MLTLYKQEVYKQIHKIGWWIALGFMILVQITFGIVGKRNPSMFAPSDLVGNSYVGGGLVMLIAIASTASIIAMEFQYGTMKQLLYRQYYRSQVFISKILTALTQLVFLQVVAGLMTVGLSLILFPSYHWATHVDGLTRGLVYLRSLGSDLLVGLLLLSVVILLSTVFKSNAAAIATGLVGYFMAQLASTLMIAMIAWQHWTKFLPFTFLLTNTQIQAPSFSRLTLFSTPMMIGGTLLYTVVFTLIAYLSFRKRSV</sequence>
<dbReference type="PANTHER" id="PTHR37305">
    <property type="entry name" value="INTEGRAL MEMBRANE PROTEIN-RELATED"/>
    <property type="match status" value="1"/>
</dbReference>
<dbReference type="RefSeq" id="WP_204118227.1">
    <property type="nucleotide sequence ID" value="NZ_BOLV01000003.1"/>
</dbReference>
<feature type="transmembrane region" description="Helical" evidence="1">
    <location>
        <begin position="16"/>
        <end position="35"/>
    </location>
</feature>
<keyword evidence="3" id="KW-1185">Reference proteome</keyword>
<keyword evidence="1" id="KW-0812">Transmembrane</keyword>
<gene>
    <name evidence="2" type="ORF">ACFQ41_06915</name>
</gene>
<feature type="transmembrane region" description="Helical" evidence="1">
    <location>
        <begin position="230"/>
        <end position="250"/>
    </location>
</feature>
<feature type="transmembrane region" description="Helical" evidence="1">
    <location>
        <begin position="179"/>
        <end position="200"/>
    </location>
</feature>
<proteinExistence type="predicted"/>
<evidence type="ECO:0000256" key="1">
    <source>
        <dbReference type="SAM" id="Phobius"/>
    </source>
</evidence>
<dbReference type="EMBL" id="JBHTOA010000030">
    <property type="protein sequence ID" value="MFD1399036.1"/>
    <property type="molecule type" value="Genomic_DNA"/>
</dbReference>
<comment type="caution">
    <text evidence="2">The sequence shown here is derived from an EMBL/GenBank/DDBJ whole genome shotgun (WGS) entry which is preliminary data.</text>
</comment>
<evidence type="ECO:0000313" key="2">
    <source>
        <dbReference type="EMBL" id="MFD1399036.1"/>
    </source>
</evidence>
<accession>A0ABW4BEW1</accession>
<dbReference type="PANTHER" id="PTHR37305:SF1">
    <property type="entry name" value="MEMBRANE PROTEIN"/>
    <property type="match status" value="1"/>
</dbReference>
<name>A0ABW4BEW1_9LACO</name>
<feature type="transmembrane region" description="Helical" evidence="1">
    <location>
        <begin position="150"/>
        <end position="167"/>
    </location>
</feature>
<organism evidence="2 3">
    <name type="scientific">Lacticaseibacillus suilingensis</name>
    <dbReference type="NCBI Taxonomy" id="2799577"/>
    <lineage>
        <taxon>Bacteria</taxon>
        <taxon>Bacillati</taxon>
        <taxon>Bacillota</taxon>
        <taxon>Bacilli</taxon>
        <taxon>Lactobacillales</taxon>
        <taxon>Lactobacillaceae</taxon>
        <taxon>Lacticaseibacillus</taxon>
    </lineage>
</organism>
<keyword evidence="1" id="KW-1133">Transmembrane helix</keyword>
<feature type="transmembrane region" description="Helical" evidence="1">
    <location>
        <begin position="55"/>
        <end position="77"/>
    </location>
</feature>
<dbReference type="Proteomes" id="UP001597199">
    <property type="component" value="Unassembled WGS sequence"/>
</dbReference>
<evidence type="ECO:0000313" key="3">
    <source>
        <dbReference type="Proteomes" id="UP001597199"/>
    </source>
</evidence>